<evidence type="ECO:0000256" key="2">
    <source>
        <dbReference type="ARBA" id="ARBA00022448"/>
    </source>
</evidence>
<dbReference type="PANTHER" id="PTHR43875">
    <property type="entry name" value="MALTODEXTRIN IMPORT ATP-BINDING PROTEIN MSMX"/>
    <property type="match status" value="1"/>
</dbReference>
<evidence type="ECO:0000256" key="7">
    <source>
        <dbReference type="ARBA" id="ARBA00023136"/>
    </source>
</evidence>
<dbReference type="RefSeq" id="WP_153342532.1">
    <property type="nucleotide sequence ID" value="NZ_WEGI01000006.1"/>
</dbReference>
<dbReference type="SMART" id="SM00382">
    <property type="entry name" value="AAA"/>
    <property type="match status" value="1"/>
</dbReference>
<comment type="function">
    <text evidence="9">Part of the ABC transporter complex LpqY-SugA-SugB-SugC, which is highly specific for uptake of trehalose. Involved in the recycling of extracellular trehalose released from trehalose-containing molecules synthesized by M.tuberculosis. Trehalose uptake is essential for virulence. Responsible for energy coupling to the transport system.</text>
</comment>
<dbReference type="EMBL" id="WEGI01000006">
    <property type="protein sequence ID" value="MQY27430.1"/>
    <property type="molecule type" value="Genomic_DNA"/>
</dbReference>
<evidence type="ECO:0000313" key="15">
    <source>
        <dbReference type="EMBL" id="MQY27430.1"/>
    </source>
</evidence>
<evidence type="ECO:0000256" key="4">
    <source>
        <dbReference type="ARBA" id="ARBA00022741"/>
    </source>
</evidence>
<dbReference type="InterPro" id="IPR012340">
    <property type="entry name" value="NA-bd_OB-fold"/>
</dbReference>
<dbReference type="NCBIfam" id="NF008653">
    <property type="entry name" value="PRK11650.1"/>
    <property type="match status" value="1"/>
</dbReference>
<evidence type="ECO:0000256" key="10">
    <source>
        <dbReference type="ARBA" id="ARBA00063658"/>
    </source>
</evidence>
<evidence type="ECO:0000256" key="12">
    <source>
        <dbReference type="ARBA" id="ARBA00080647"/>
    </source>
</evidence>
<gene>
    <name evidence="15" type="primary">ugpC_1</name>
    <name evidence="15" type="ORF">NRB56_30130</name>
</gene>
<dbReference type="PROSITE" id="PS00211">
    <property type="entry name" value="ABC_TRANSPORTER_1"/>
    <property type="match status" value="1"/>
</dbReference>
<evidence type="ECO:0000256" key="6">
    <source>
        <dbReference type="ARBA" id="ARBA00022967"/>
    </source>
</evidence>
<comment type="subunit">
    <text evidence="10">Monomer. Homodimerizes in the presence of ATP. The complex is composed of two ATP-binding proteins (SugC), two transmembrane proteins (SugA and SugB) and a solute-binding protein (LpqY).</text>
</comment>
<dbReference type="GO" id="GO:0055052">
    <property type="term" value="C:ATP-binding cassette (ABC) transporter complex, substrate-binding subunit-containing"/>
    <property type="evidence" value="ECO:0007669"/>
    <property type="project" value="TreeGrafter"/>
</dbReference>
<dbReference type="PANTHER" id="PTHR43875:SF15">
    <property type="entry name" value="TREHALOSE IMPORT ATP-BINDING PROTEIN SUGC"/>
    <property type="match status" value="1"/>
</dbReference>
<dbReference type="SUPFAM" id="SSF50331">
    <property type="entry name" value="MOP-like"/>
    <property type="match status" value="1"/>
</dbReference>
<dbReference type="InterPro" id="IPR003439">
    <property type="entry name" value="ABC_transporter-like_ATP-bd"/>
</dbReference>
<dbReference type="InterPro" id="IPR047641">
    <property type="entry name" value="ABC_transpr_MalK/UgpC-like"/>
</dbReference>
<dbReference type="Pfam" id="PF17912">
    <property type="entry name" value="OB_MalK"/>
    <property type="match status" value="1"/>
</dbReference>
<feature type="domain" description="ABC transporter" evidence="14">
    <location>
        <begin position="4"/>
        <end position="234"/>
    </location>
</feature>
<evidence type="ECO:0000313" key="16">
    <source>
        <dbReference type="Proteomes" id="UP000431401"/>
    </source>
</evidence>
<dbReference type="PROSITE" id="PS50893">
    <property type="entry name" value="ABC_TRANSPORTER_2"/>
    <property type="match status" value="1"/>
</dbReference>
<dbReference type="OrthoDB" id="9802264at2"/>
<keyword evidence="3" id="KW-1003">Cell membrane</keyword>
<keyword evidence="16" id="KW-1185">Reference proteome</keyword>
<dbReference type="CDD" id="cd03301">
    <property type="entry name" value="ABC_MalK_N"/>
    <property type="match status" value="1"/>
</dbReference>
<dbReference type="Pfam" id="PF00005">
    <property type="entry name" value="ABC_tran"/>
    <property type="match status" value="1"/>
</dbReference>
<dbReference type="InterPro" id="IPR015855">
    <property type="entry name" value="ABC_transpr_MalK-like"/>
</dbReference>
<dbReference type="Gene3D" id="2.40.50.140">
    <property type="entry name" value="Nucleic acid-binding proteins"/>
    <property type="match status" value="1"/>
</dbReference>
<proteinExistence type="predicted"/>
<comment type="catalytic activity">
    <reaction evidence="8">
        <text>alpha,alpha-trehalose(out) + ATP + H2O = alpha,alpha-trehalose(in) + ADP + phosphate + H(+)</text>
        <dbReference type="Rhea" id="RHEA:75203"/>
        <dbReference type="ChEBI" id="CHEBI:15377"/>
        <dbReference type="ChEBI" id="CHEBI:15378"/>
        <dbReference type="ChEBI" id="CHEBI:16551"/>
        <dbReference type="ChEBI" id="CHEBI:30616"/>
        <dbReference type="ChEBI" id="CHEBI:43474"/>
        <dbReference type="ChEBI" id="CHEBI:456216"/>
    </reaction>
</comment>
<keyword evidence="2" id="KW-0813">Transport</keyword>
<evidence type="ECO:0000256" key="8">
    <source>
        <dbReference type="ARBA" id="ARBA00050305"/>
    </source>
</evidence>
<sequence>MSRIQLHGVTKQYGDVTAVDGIDLDITDGEFLVLLGPSGCGKSTLLRMIAGLVEPSAGRLLIDDRDVTDVPPGERDLAMVFQSYALYPHLSVARNIGFPLRARRRSRADIRQRVTEVAGALDLGQLLDRKPRELSGGQRQRVALGRALVRDPGAFLMDEPLSNLDAQLRTSTRANLSDLHRRLGTTFVYVTHDQIEALTMATRVAVLNRGRLEQVGAPAEVYDRPASVFVAGFLGSPAMNLVDATIETVDGRLLVRAPGIELPLWPGETPAREVVLGIRPESLVRADAATAPIRATVELVENMGHEEVAHLDAGGTRLALRGPRPLNLTPGASTGLAVPLAAVHLFDATTGRRLAWRDTPQPAAVESEFETAPA</sequence>
<protein>
    <recommendedName>
        <fullName evidence="11">Trehalose import ATP-binding protein SugC</fullName>
    </recommendedName>
    <alternativeName>
        <fullName evidence="13">Nucleotide-binding domain of SugABC transporter</fullName>
    </alternativeName>
    <alternativeName>
        <fullName evidence="12">SugABC transporter ATPase SugC</fullName>
    </alternativeName>
</protein>
<accession>A0A7K0DNV9</accession>
<evidence type="ECO:0000256" key="11">
    <source>
        <dbReference type="ARBA" id="ARBA00072105"/>
    </source>
</evidence>
<dbReference type="GO" id="GO:0140359">
    <property type="term" value="F:ABC-type transporter activity"/>
    <property type="evidence" value="ECO:0007669"/>
    <property type="project" value="InterPro"/>
</dbReference>
<keyword evidence="4" id="KW-0547">Nucleotide-binding</keyword>
<reference evidence="15 16" key="1">
    <citation type="submission" date="2019-10" db="EMBL/GenBank/DDBJ databases">
        <title>Nocardia macrotermitis sp. nov. and Nocardia aurantia sp. nov., isolated from the gut of fungus growing-termite Macrotermes natalensis.</title>
        <authorList>
            <person name="Benndorf R."/>
            <person name="Schwitalla J."/>
            <person name="Martin K."/>
            <person name="De Beer W."/>
            <person name="Kaster A.-K."/>
            <person name="Vollmers J."/>
            <person name="Poulsen M."/>
            <person name="Beemelmanns C."/>
        </authorList>
    </citation>
    <scope>NUCLEOTIDE SEQUENCE [LARGE SCALE GENOMIC DNA]</scope>
    <source>
        <strain evidence="15 16">RB56</strain>
    </source>
</reference>
<evidence type="ECO:0000256" key="13">
    <source>
        <dbReference type="ARBA" id="ARBA00082626"/>
    </source>
</evidence>
<dbReference type="Proteomes" id="UP000431401">
    <property type="component" value="Unassembled WGS sequence"/>
</dbReference>
<comment type="caution">
    <text evidence="15">The sequence shown here is derived from an EMBL/GenBank/DDBJ whole genome shotgun (WGS) entry which is preliminary data.</text>
</comment>
<keyword evidence="6" id="KW-1278">Translocase</keyword>
<dbReference type="SUPFAM" id="SSF52540">
    <property type="entry name" value="P-loop containing nucleoside triphosphate hydrolases"/>
    <property type="match status" value="1"/>
</dbReference>
<name>A0A7K0DNV9_9NOCA</name>
<dbReference type="InterPro" id="IPR017871">
    <property type="entry name" value="ABC_transporter-like_CS"/>
</dbReference>
<dbReference type="Gene3D" id="3.40.50.300">
    <property type="entry name" value="P-loop containing nucleotide triphosphate hydrolases"/>
    <property type="match status" value="1"/>
</dbReference>
<dbReference type="InterPro" id="IPR040582">
    <property type="entry name" value="OB_MalK-like"/>
</dbReference>
<organism evidence="15 16">
    <name type="scientific">Nocardia aurantia</name>
    <dbReference type="NCBI Taxonomy" id="2585199"/>
    <lineage>
        <taxon>Bacteria</taxon>
        <taxon>Bacillati</taxon>
        <taxon>Actinomycetota</taxon>
        <taxon>Actinomycetes</taxon>
        <taxon>Mycobacteriales</taxon>
        <taxon>Nocardiaceae</taxon>
        <taxon>Nocardia</taxon>
    </lineage>
</organism>
<evidence type="ECO:0000256" key="5">
    <source>
        <dbReference type="ARBA" id="ARBA00022840"/>
    </source>
</evidence>
<keyword evidence="7" id="KW-0472">Membrane</keyword>
<dbReference type="GO" id="GO:0008643">
    <property type="term" value="P:carbohydrate transport"/>
    <property type="evidence" value="ECO:0007669"/>
    <property type="project" value="InterPro"/>
</dbReference>
<evidence type="ECO:0000256" key="9">
    <source>
        <dbReference type="ARBA" id="ARBA00056091"/>
    </source>
</evidence>
<dbReference type="InterPro" id="IPR008995">
    <property type="entry name" value="Mo/tungstate-bd_C_term_dom"/>
</dbReference>
<dbReference type="GO" id="GO:0016887">
    <property type="term" value="F:ATP hydrolysis activity"/>
    <property type="evidence" value="ECO:0007669"/>
    <property type="project" value="InterPro"/>
</dbReference>
<comment type="subcellular location">
    <subcellularLocation>
        <location evidence="1">Cell inner membrane</location>
        <topology evidence="1">Peripheral membrane protein</topology>
        <orientation evidence="1">Cytoplasmic side</orientation>
    </subcellularLocation>
</comment>
<keyword evidence="5 15" id="KW-0067">ATP-binding</keyword>
<evidence type="ECO:0000256" key="1">
    <source>
        <dbReference type="ARBA" id="ARBA00004515"/>
    </source>
</evidence>
<dbReference type="InterPro" id="IPR003593">
    <property type="entry name" value="AAA+_ATPase"/>
</dbReference>
<dbReference type="GO" id="GO:0005524">
    <property type="term" value="F:ATP binding"/>
    <property type="evidence" value="ECO:0007669"/>
    <property type="project" value="UniProtKB-KW"/>
</dbReference>
<dbReference type="FunFam" id="3.40.50.300:FF:000042">
    <property type="entry name" value="Maltose/maltodextrin ABC transporter, ATP-binding protein"/>
    <property type="match status" value="1"/>
</dbReference>
<dbReference type="AlphaFoldDB" id="A0A7K0DNV9"/>
<dbReference type="InterPro" id="IPR027417">
    <property type="entry name" value="P-loop_NTPase"/>
</dbReference>
<dbReference type="Gene3D" id="2.40.50.100">
    <property type="match status" value="1"/>
</dbReference>
<evidence type="ECO:0000256" key="3">
    <source>
        <dbReference type="ARBA" id="ARBA00022475"/>
    </source>
</evidence>
<evidence type="ECO:0000259" key="14">
    <source>
        <dbReference type="PROSITE" id="PS50893"/>
    </source>
</evidence>